<name>A0ABV7X5P0_9SPHN</name>
<evidence type="ECO:0000313" key="4">
    <source>
        <dbReference type="Proteomes" id="UP001595615"/>
    </source>
</evidence>
<feature type="compositionally biased region" description="Basic and acidic residues" evidence="1">
    <location>
        <begin position="52"/>
        <end position="75"/>
    </location>
</feature>
<sequence length="208" mass="22346">MRRAALLALLAVAGSVAGAGLAQGVTEVTISGGCGGVYDAGGYCIDNPTPAQRRDAEERDRKQRERDEADRRARVARQAEFDRKVDALVDRMGPHRRAEAERLVKMRDAADAVRPKPKKACPVTRQVRYVDGDSSVSQAEARQRAEAKWAASCSRPGWSCGPITCAERKPINISLGKQTLSSGTKSSFVCSAPASEEVRSCPSTVSSQ</sequence>
<feature type="compositionally biased region" description="Polar residues" evidence="1">
    <location>
        <begin position="177"/>
        <end position="189"/>
    </location>
</feature>
<proteinExistence type="predicted"/>
<evidence type="ECO:0000313" key="3">
    <source>
        <dbReference type="EMBL" id="MFC3711146.1"/>
    </source>
</evidence>
<keyword evidence="2" id="KW-0732">Signal</keyword>
<feature type="region of interest" description="Disordered" evidence="1">
    <location>
        <begin position="47"/>
        <end position="75"/>
    </location>
</feature>
<evidence type="ECO:0000256" key="2">
    <source>
        <dbReference type="SAM" id="SignalP"/>
    </source>
</evidence>
<gene>
    <name evidence="3" type="ORF">ACFOMD_01095</name>
</gene>
<feature type="chain" id="PRO_5047224520" description="DUF4124 domain-containing protein" evidence="2">
    <location>
        <begin position="20"/>
        <end position="208"/>
    </location>
</feature>
<dbReference type="Proteomes" id="UP001595615">
    <property type="component" value="Unassembled WGS sequence"/>
</dbReference>
<protein>
    <recommendedName>
        <fullName evidence="5">DUF4124 domain-containing protein</fullName>
    </recommendedName>
</protein>
<feature type="region of interest" description="Disordered" evidence="1">
    <location>
        <begin position="177"/>
        <end position="208"/>
    </location>
</feature>
<evidence type="ECO:0000256" key="1">
    <source>
        <dbReference type="SAM" id="MobiDB-lite"/>
    </source>
</evidence>
<dbReference type="RefSeq" id="WP_380855492.1">
    <property type="nucleotide sequence ID" value="NZ_JBHRXV010000001.1"/>
</dbReference>
<dbReference type="EMBL" id="JBHRXV010000001">
    <property type="protein sequence ID" value="MFC3711146.1"/>
    <property type="molecule type" value="Genomic_DNA"/>
</dbReference>
<evidence type="ECO:0008006" key="5">
    <source>
        <dbReference type="Google" id="ProtNLM"/>
    </source>
</evidence>
<reference evidence="4" key="1">
    <citation type="journal article" date="2019" name="Int. J. Syst. Evol. Microbiol.">
        <title>The Global Catalogue of Microorganisms (GCM) 10K type strain sequencing project: providing services to taxonomists for standard genome sequencing and annotation.</title>
        <authorList>
            <consortium name="The Broad Institute Genomics Platform"/>
            <consortium name="The Broad Institute Genome Sequencing Center for Infectious Disease"/>
            <person name="Wu L."/>
            <person name="Ma J."/>
        </authorList>
    </citation>
    <scope>NUCLEOTIDE SEQUENCE [LARGE SCALE GENOMIC DNA]</scope>
    <source>
        <strain evidence="4">KCTC 42644</strain>
    </source>
</reference>
<feature type="signal peptide" evidence="2">
    <location>
        <begin position="1"/>
        <end position="19"/>
    </location>
</feature>
<accession>A0ABV7X5P0</accession>
<keyword evidence="4" id="KW-1185">Reference proteome</keyword>
<comment type="caution">
    <text evidence="3">The sequence shown here is derived from an EMBL/GenBank/DDBJ whole genome shotgun (WGS) entry which is preliminary data.</text>
</comment>
<organism evidence="3 4">
    <name type="scientific">Sphingoaurantiacus capsulatus</name>
    <dbReference type="NCBI Taxonomy" id="1771310"/>
    <lineage>
        <taxon>Bacteria</taxon>
        <taxon>Pseudomonadati</taxon>
        <taxon>Pseudomonadota</taxon>
        <taxon>Alphaproteobacteria</taxon>
        <taxon>Sphingomonadales</taxon>
        <taxon>Sphingosinicellaceae</taxon>
        <taxon>Sphingoaurantiacus</taxon>
    </lineage>
</organism>